<dbReference type="InterPro" id="IPR050196">
    <property type="entry name" value="Cytochrome_P450_Monoox"/>
</dbReference>
<dbReference type="EMBL" id="HG806250">
    <property type="protein sequence ID" value="CDW58006.1"/>
    <property type="molecule type" value="Genomic_DNA"/>
</dbReference>
<dbReference type="InterPro" id="IPR036396">
    <property type="entry name" value="Cyt_P450_sf"/>
</dbReference>
<reference evidence="9" key="2">
    <citation type="submission" date="2014-03" db="EMBL/GenBank/DDBJ databases">
        <title>The whipworm genome and dual-species transcriptomics of an intimate host-pathogen interaction.</title>
        <authorList>
            <person name="Foth B.J."/>
            <person name="Tsai I.J."/>
            <person name="Reid A.J."/>
            <person name="Bancroft A.J."/>
            <person name="Nichol S."/>
            <person name="Tracey A."/>
            <person name="Holroyd N."/>
            <person name="Cotton J.A."/>
            <person name="Stanley E.J."/>
            <person name="Zarowiecki M."/>
            <person name="Liu J.Z."/>
            <person name="Huckvale T."/>
            <person name="Cooper P.J."/>
            <person name="Grencis R.K."/>
            <person name="Berriman M."/>
        </authorList>
    </citation>
    <scope>NUCLEOTIDE SEQUENCE [LARGE SCALE GENOMIC DNA]</scope>
</reference>
<keyword evidence="4 6" id="KW-0408">Iron</keyword>
<dbReference type="PRINTS" id="PR00385">
    <property type="entry name" value="P450"/>
</dbReference>
<evidence type="ECO:0000313" key="9">
    <source>
        <dbReference type="EMBL" id="CDW58006.1"/>
    </source>
</evidence>
<dbReference type="PROSITE" id="PS00086">
    <property type="entry name" value="CYTOCHROME_P450"/>
    <property type="match status" value="1"/>
</dbReference>
<dbReference type="AlphaFoldDB" id="A0A077ZC80"/>
<dbReference type="GO" id="GO:0004497">
    <property type="term" value="F:monooxygenase activity"/>
    <property type="evidence" value="ECO:0007669"/>
    <property type="project" value="UniProtKB-KW"/>
</dbReference>
<keyword evidence="8" id="KW-0472">Membrane</keyword>
<keyword evidence="8" id="KW-1133">Transmembrane helix</keyword>
<dbReference type="Proteomes" id="UP000030665">
    <property type="component" value="Unassembled WGS sequence"/>
</dbReference>
<dbReference type="PANTHER" id="PTHR24291:SF175">
    <property type="entry name" value="CYTOCHROME P450"/>
    <property type="match status" value="1"/>
</dbReference>
<evidence type="ECO:0000256" key="6">
    <source>
        <dbReference type="PIRSR" id="PIRSR602401-1"/>
    </source>
</evidence>
<proteinExistence type="inferred from homology"/>
<gene>
    <name evidence="9" type="ORF">TTRE_0000630701</name>
</gene>
<keyword evidence="5 7" id="KW-0503">Monooxygenase</keyword>
<dbReference type="GO" id="GO:0020037">
    <property type="term" value="F:heme binding"/>
    <property type="evidence" value="ECO:0007669"/>
    <property type="project" value="InterPro"/>
</dbReference>
<dbReference type="GO" id="GO:0005506">
    <property type="term" value="F:iron ion binding"/>
    <property type="evidence" value="ECO:0007669"/>
    <property type="project" value="InterPro"/>
</dbReference>
<dbReference type="Pfam" id="PF00067">
    <property type="entry name" value="p450"/>
    <property type="match status" value="1"/>
</dbReference>
<comment type="similarity">
    <text evidence="2 7">Belongs to the cytochrome P450 family.</text>
</comment>
<dbReference type="PANTHER" id="PTHR24291">
    <property type="entry name" value="CYTOCHROME P450 FAMILY 4"/>
    <property type="match status" value="1"/>
</dbReference>
<evidence type="ECO:0000256" key="8">
    <source>
        <dbReference type="SAM" id="Phobius"/>
    </source>
</evidence>
<dbReference type="OrthoDB" id="2789670at2759"/>
<dbReference type="InterPro" id="IPR001128">
    <property type="entry name" value="Cyt_P450"/>
</dbReference>
<sequence>MELWQILGIFFSTAIAVAICWVICKITSNLASPVSRLLPGPKPASYLFGNVKEFSVRGTLSLDLFEEWAEEYGGIFRYYLLFCEPQIVVTDPEILKHIYVTNWKNYWKSTPIGLSASVKFIGNEGLVFSNGELHKRHRKLINPVFRISNLKKFLPIFEDCAKKLTTAWFIKLEKHEKSEPVLMPIKNDLSRTTLEIIGKAAFGFNFNCIERDSVLSETFSKLTSSEKPFRHIPRFLPFWENLPIPENLKACRERSLISRCVDSMIARKRELMANEVERDSIGKDLLGMMLLARDPDTGESLSCSELKDETMTFLTAGHETTSLGLSWTLLYLALHPLEQTRCREEILATLPENNITFEDIEGLEYLNAAVQESLRLRTPAPASLRHALKDDFLGDYYVPKGTKVLTLHGVMQRLPNNWNCPLDYDPSRFLDQKADINDVYMPFGAGPRKCIGYKFALLELKTVLAILLRQFDFLPHPTVKYKSRMLFTQSPYPNLELLVRRHE</sequence>
<dbReference type="GO" id="GO:0016705">
    <property type="term" value="F:oxidoreductase activity, acting on paired donors, with incorporation or reduction of molecular oxygen"/>
    <property type="evidence" value="ECO:0007669"/>
    <property type="project" value="InterPro"/>
</dbReference>
<dbReference type="SUPFAM" id="SSF48264">
    <property type="entry name" value="Cytochrome P450"/>
    <property type="match status" value="1"/>
</dbReference>
<keyword evidence="7" id="KW-0560">Oxidoreductase</keyword>
<evidence type="ECO:0000256" key="4">
    <source>
        <dbReference type="ARBA" id="ARBA00023004"/>
    </source>
</evidence>
<evidence type="ECO:0000256" key="3">
    <source>
        <dbReference type="ARBA" id="ARBA00022617"/>
    </source>
</evidence>
<feature type="transmembrane region" description="Helical" evidence="8">
    <location>
        <begin position="6"/>
        <end position="24"/>
    </location>
</feature>
<comment type="cofactor">
    <cofactor evidence="1 6">
        <name>heme</name>
        <dbReference type="ChEBI" id="CHEBI:30413"/>
    </cofactor>
</comment>
<evidence type="ECO:0000256" key="7">
    <source>
        <dbReference type="RuleBase" id="RU000461"/>
    </source>
</evidence>
<dbReference type="InterPro" id="IPR017972">
    <property type="entry name" value="Cyt_P450_CS"/>
</dbReference>
<evidence type="ECO:0000313" key="10">
    <source>
        <dbReference type="Proteomes" id="UP000030665"/>
    </source>
</evidence>
<dbReference type="PRINTS" id="PR00463">
    <property type="entry name" value="EP450I"/>
</dbReference>
<accession>A0A077ZC80</accession>
<evidence type="ECO:0000256" key="1">
    <source>
        <dbReference type="ARBA" id="ARBA00001971"/>
    </source>
</evidence>
<evidence type="ECO:0000256" key="5">
    <source>
        <dbReference type="ARBA" id="ARBA00023033"/>
    </source>
</evidence>
<name>A0A077ZC80_TRITR</name>
<feature type="binding site" description="axial binding residue" evidence="6">
    <location>
        <position position="450"/>
    </location>
    <ligand>
        <name>heme</name>
        <dbReference type="ChEBI" id="CHEBI:30413"/>
    </ligand>
    <ligandPart>
        <name>Fe</name>
        <dbReference type="ChEBI" id="CHEBI:18248"/>
    </ligandPart>
</feature>
<keyword evidence="10" id="KW-1185">Reference proteome</keyword>
<protein>
    <submittedName>
        <fullName evidence="9">p450 domain containing protein</fullName>
    </submittedName>
</protein>
<dbReference type="Gene3D" id="1.10.630.10">
    <property type="entry name" value="Cytochrome P450"/>
    <property type="match status" value="1"/>
</dbReference>
<keyword evidence="3 6" id="KW-0349">Heme</keyword>
<dbReference type="STRING" id="36087.A0A077ZC80"/>
<organism evidence="9 10">
    <name type="scientific">Trichuris trichiura</name>
    <name type="common">Whipworm</name>
    <name type="synonym">Trichocephalus trichiurus</name>
    <dbReference type="NCBI Taxonomy" id="36087"/>
    <lineage>
        <taxon>Eukaryota</taxon>
        <taxon>Metazoa</taxon>
        <taxon>Ecdysozoa</taxon>
        <taxon>Nematoda</taxon>
        <taxon>Enoplea</taxon>
        <taxon>Dorylaimia</taxon>
        <taxon>Trichinellida</taxon>
        <taxon>Trichuridae</taxon>
        <taxon>Trichuris</taxon>
    </lineage>
</organism>
<keyword evidence="8" id="KW-0812">Transmembrane</keyword>
<dbReference type="InterPro" id="IPR002401">
    <property type="entry name" value="Cyt_P450_E_grp-I"/>
</dbReference>
<reference evidence="9" key="1">
    <citation type="submission" date="2014-01" db="EMBL/GenBank/DDBJ databases">
        <authorList>
            <person name="Aslett M."/>
        </authorList>
    </citation>
    <scope>NUCLEOTIDE SEQUENCE</scope>
</reference>
<keyword evidence="6 7" id="KW-0479">Metal-binding</keyword>
<evidence type="ECO:0000256" key="2">
    <source>
        <dbReference type="ARBA" id="ARBA00010617"/>
    </source>
</evidence>